<dbReference type="InterPro" id="IPR039808">
    <property type="entry name" value="Cadherin"/>
</dbReference>
<dbReference type="GO" id="GO:0031175">
    <property type="term" value="P:neuron projection development"/>
    <property type="evidence" value="ECO:0007669"/>
    <property type="project" value="TreeGrafter"/>
</dbReference>
<evidence type="ECO:0000256" key="2">
    <source>
        <dbReference type="ARBA" id="ARBA00022737"/>
    </source>
</evidence>
<keyword evidence="4" id="KW-0472">Membrane</keyword>
<dbReference type="SUPFAM" id="SSF49313">
    <property type="entry name" value="Cadherin-like"/>
    <property type="match status" value="1"/>
</dbReference>
<dbReference type="InterPro" id="IPR020894">
    <property type="entry name" value="Cadherin_CS"/>
</dbReference>
<dbReference type="GO" id="GO:0016342">
    <property type="term" value="C:catenin complex"/>
    <property type="evidence" value="ECO:0007669"/>
    <property type="project" value="TreeGrafter"/>
</dbReference>
<dbReference type="EMBL" id="VSRR010000453">
    <property type="protein sequence ID" value="MPC15766.1"/>
    <property type="molecule type" value="Genomic_DNA"/>
</dbReference>
<protein>
    <submittedName>
        <fullName evidence="7">Putative neural-cadherin 2</fullName>
    </submittedName>
</protein>
<evidence type="ECO:0000259" key="6">
    <source>
        <dbReference type="PROSITE" id="PS50268"/>
    </source>
</evidence>
<evidence type="ECO:0000313" key="8">
    <source>
        <dbReference type="Proteomes" id="UP000324222"/>
    </source>
</evidence>
<dbReference type="CDD" id="cd11304">
    <property type="entry name" value="Cadherin_repeat"/>
    <property type="match status" value="1"/>
</dbReference>
<proteinExistence type="predicted"/>
<keyword evidence="8" id="KW-1185">Reference proteome</keyword>
<keyword evidence="3 5" id="KW-0106">Calcium</keyword>
<dbReference type="OrthoDB" id="6362062at2759"/>
<dbReference type="Proteomes" id="UP000324222">
    <property type="component" value="Unassembled WGS sequence"/>
</dbReference>
<dbReference type="GO" id="GO:0007156">
    <property type="term" value="P:homophilic cell adhesion via plasma membrane adhesion molecules"/>
    <property type="evidence" value="ECO:0007669"/>
    <property type="project" value="InterPro"/>
</dbReference>
<dbReference type="PANTHER" id="PTHR24027:SF438">
    <property type="entry name" value="CADHERIN 23"/>
    <property type="match status" value="1"/>
</dbReference>
<evidence type="ECO:0000256" key="3">
    <source>
        <dbReference type="ARBA" id="ARBA00022837"/>
    </source>
</evidence>
<feature type="domain" description="Cadherin" evidence="6">
    <location>
        <begin position="6"/>
        <end position="74"/>
    </location>
</feature>
<keyword evidence="2" id="KW-0677">Repeat</keyword>
<dbReference type="Gene3D" id="2.60.40.60">
    <property type="entry name" value="Cadherins"/>
    <property type="match status" value="1"/>
</dbReference>
<dbReference type="PROSITE" id="PS00232">
    <property type="entry name" value="CADHERIN_1"/>
    <property type="match status" value="1"/>
</dbReference>
<dbReference type="PANTHER" id="PTHR24027">
    <property type="entry name" value="CADHERIN-23"/>
    <property type="match status" value="1"/>
</dbReference>
<dbReference type="AlphaFoldDB" id="A0A5B7D4V5"/>
<sequence length="202" mass="22532">MATGERIEFSIKEGNEQGFFSVDSTSGLLSLVQHLDYEEQDQYELVVQATVGESSSEATVLVRVTDQNDHAPAFPRTLHETQITEEDDRHLPKTILTDVTPITTLLQLQLLVLTIVGVRNVYCSVSDLLHNVPHVINVVEGSGRGSTMFSVRSRPNGEAAGDLRALVPLDYEDPEHRQGFRFQVQVTDMRAWLQPYVPAAQM</sequence>
<dbReference type="GO" id="GO:0016477">
    <property type="term" value="P:cell migration"/>
    <property type="evidence" value="ECO:0007669"/>
    <property type="project" value="TreeGrafter"/>
</dbReference>
<dbReference type="InterPro" id="IPR002126">
    <property type="entry name" value="Cadherin-like_dom"/>
</dbReference>
<evidence type="ECO:0000256" key="1">
    <source>
        <dbReference type="ARBA" id="ARBA00004370"/>
    </source>
</evidence>
<evidence type="ECO:0000256" key="4">
    <source>
        <dbReference type="ARBA" id="ARBA00023136"/>
    </source>
</evidence>
<dbReference type="PRINTS" id="PR00205">
    <property type="entry name" value="CADHERIN"/>
</dbReference>
<dbReference type="PROSITE" id="PS50268">
    <property type="entry name" value="CADHERIN_2"/>
    <property type="match status" value="1"/>
</dbReference>
<evidence type="ECO:0000256" key="5">
    <source>
        <dbReference type="PROSITE-ProRule" id="PRU00043"/>
    </source>
</evidence>
<name>A0A5B7D4V5_PORTR</name>
<accession>A0A5B7D4V5</accession>
<organism evidence="7 8">
    <name type="scientific">Portunus trituberculatus</name>
    <name type="common">Swimming crab</name>
    <name type="synonym">Neptunus trituberculatus</name>
    <dbReference type="NCBI Taxonomy" id="210409"/>
    <lineage>
        <taxon>Eukaryota</taxon>
        <taxon>Metazoa</taxon>
        <taxon>Ecdysozoa</taxon>
        <taxon>Arthropoda</taxon>
        <taxon>Crustacea</taxon>
        <taxon>Multicrustacea</taxon>
        <taxon>Malacostraca</taxon>
        <taxon>Eumalacostraca</taxon>
        <taxon>Eucarida</taxon>
        <taxon>Decapoda</taxon>
        <taxon>Pleocyemata</taxon>
        <taxon>Brachyura</taxon>
        <taxon>Eubrachyura</taxon>
        <taxon>Portunoidea</taxon>
        <taxon>Portunidae</taxon>
        <taxon>Portuninae</taxon>
        <taxon>Portunus</taxon>
    </lineage>
</organism>
<dbReference type="GO" id="GO:0045296">
    <property type="term" value="F:cadherin binding"/>
    <property type="evidence" value="ECO:0007669"/>
    <property type="project" value="TreeGrafter"/>
</dbReference>
<dbReference type="SMART" id="SM00112">
    <property type="entry name" value="CA"/>
    <property type="match status" value="1"/>
</dbReference>
<evidence type="ECO:0000313" key="7">
    <source>
        <dbReference type="EMBL" id="MPC15766.1"/>
    </source>
</evidence>
<dbReference type="InterPro" id="IPR015919">
    <property type="entry name" value="Cadherin-like_sf"/>
</dbReference>
<gene>
    <name evidence="7" type="primary">CadN2_9</name>
    <name evidence="7" type="ORF">E2C01_008569</name>
</gene>
<comment type="caution">
    <text evidence="7">The sequence shown here is derived from an EMBL/GenBank/DDBJ whole genome shotgun (WGS) entry which is preliminary data.</text>
</comment>
<dbReference type="Pfam" id="PF00028">
    <property type="entry name" value="Cadherin"/>
    <property type="match status" value="1"/>
</dbReference>
<dbReference type="GO" id="GO:0008013">
    <property type="term" value="F:beta-catenin binding"/>
    <property type="evidence" value="ECO:0007669"/>
    <property type="project" value="TreeGrafter"/>
</dbReference>
<reference evidence="7 8" key="1">
    <citation type="submission" date="2019-05" db="EMBL/GenBank/DDBJ databases">
        <title>Another draft genome of Portunus trituberculatus and its Hox gene families provides insights of decapod evolution.</title>
        <authorList>
            <person name="Jeong J.-H."/>
            <person name="Song I."/>
            <person name="Kim S."/>
            <person name="Choi T."/>
            <person name="Kim D."/>
            <person name="Ryu S."/>
            <person name="Kim W."/>
        </authorList>
    </citation>
    <scope>NUCLEOTIDE SEQUENCE [LARGE SCALE GENOMIC DNA]</scope>
    <source>
        <tissue evidence="7">Muscle</tissue>
    </source>
</reference>
<dbReference type="GO" id="GO:0005509">
    <property type="term" value="F:calcium ion binding"/>
    <property type="evidence" value="ECO:0007669"/>
    <property type="project" value="UniProtKB-UniRule"/>
</dbReference>
<comment type="subcellular location">
    <subcellularLocation>
        <location evidence="1">Membrane</location>
    </subcellularLocation>
</comment>